<dbReference type="InterPro" id="IPR013325">
    <property type="entry name" value="RNA_pol_sigma_r2"/>
</dbReference>
<dbReference type="AlphaFoldDB" id="A0A9D2S2P6"/>
<dbReference type="PANTHER" id="PTHR30385:SF4">
    <property type="entry name" value="RNA POLYMERASE SIGMA-E FACTOR"/>
    <property type="match status" value="1"/>
</dbReference>
<dbReference type="InterPro" id="IPR007627">
    <property type="entry name" value="RNA_pol_sigma70_r2"/>
</dbReference>
<dbReference type="Proteomes" id="UP000886803">
    <property type="component" value="Unassembled WGS sequence"/>
</dbReference>
<proteinExistence type="predicted"/>
<accession>A0A9D2S2P6</accession>
<evidence type="ECO:0000256" key="2">
    <source>
        <dbReference type="ARBA" id="ARBA00023082"/>
    </source>
</evidence>
<name>A0A9D2S2P6_9FIRM</name>
<dbReference type="InterPro" id="IPR036388">
    <property type="entry name" value="WH-like_DNA-bd_sf"/>
</dbReference>
<dbReference type="InterPro" id="IPR000943">
    <property type="entry name" value="RNA_pol_sigma70"/>
</dbReference>
<feature type="domain" description="RNA polymerase sigma-70 region 4" evidence="6">
    <location>
        <begin position="183"/>
        <end position="231"/>
    </location>
</feature>
<reference evidence="7" key="2">
    <citation type="submission" date="2021-04" db="EMBL/GenBank/DDBJ databases">
        <authorList>
            <person name="Gilroy R."/>
        </authorList>
    </citation>
    <scope>NUCLEOTIDE SEQUENCE</scope>
    <source>
        <strain evidence="7">ChiBcec8-13705</strain>
    </source>
</reference>
<dbReference type="GO" id="GO:0006352">
    <property type="term" value="P:DNA-templated transcription initiation"/>
    <property type="evidence" value="ECO:0007669"/>
    <property type="project" value="InterPro"/>
</dbReference>
<dbReference type="PANTHER" id="PTHR30385">
    <property type="entry name" value="SIGMA FACTOR F FLAGELLAR"/>
    <property type="match status" value="1"/>
</dbReference>
<organism evidence="7 8">
    <name type="scientific">Candidatus Gemmiger avicola</name>
    <dbReference type="NCBI Taxonomy" id="2838605"/>
    <lineage>
        <taxon>Bacteria</taxon>
        <taxon>Bacillati</taxon>
        <taxon>Bacillota</taxon>
        <taxon>Clostridia</taxon>
        <taxon>Eubacteriales</taxon>
        <taxon>Gemmiger</taxon>
    </lineage>
</organism>
<reference evidence="7" key="1">
    <citation type="journal article" date="2021" name="PeerJ">
        <title>Extensive microbial diversity within the chicken gut microbiome revealed by metagenomics and culture.</title>
        <authorList>
            <person name="Gilroy R."/>
            <person name="Ravi A."/>
            <person name="Getino M."/>
            <person name="Pursley I."/>
            <person name="Horton D.L."/>
            <person name="Alikhan N.F."/>
            <person name="Baker D."/>
            <person name="Gharbi K."/>
            <person name="Hall N."/>
            <person name="Watson M."/>
            <person name="Adriaenssens E.M."/>
            <person name="Foster-Nyarko E."/>
            <person name="Jarju S."/>
            <person name="Secka A."/>
            <person name="Antonio M."/>
            <person name="Oren A."/>
            <person name="Chaudhuri R.R."/>
            <person name="La Ragione R."/>
            <person name="Hildebrand F."/>
            <person name="Pallen M.J."/>
        </authorList>
    </citation>
    <scope>NUCLEOTIDE SEQUENCE</scope>
    <source>
        <strain evidence="7">ChiBcec8-13705</strain>
    </source>
</reference>
<evidence type="ECO:0000259" key="5">
    <source>
        <dbReference type="Pfam" id="PF04542"/>
    </source>
</evidence>
<protein>
    <submittedName>
        <fullName evidence="7">Sigma-70 family RNA polymerase sigma factor</fullName>
    </submittedName>
</protein>
<keyword evidence="2" id="KW-0731">Sigma factor</keyword>
<dbReference type="NCBIfam" id="TIGR02937">
    <property type="entry name" value="sigma70-ECF"/>
    <property type="match status" value="1"/>
</dbReference>
<dbReference type="Gene3D" id="1.20.120.1810">
    <property type="match status" value="1"/>
</dbReference>
<dbReference type="InterPro" id="IPR014284">
    <property type="entry name" value="RNA_pol_sigma-70_dom"/>
</dbReference>
<evidence type="ECO:0000256" key="3">
    <source>
        <dbReference type="ARBA" id="ARBA00023125"/>
    </source>
</evidence>
<keyword evidence="1" id="KW-0805">Transcription regulation</keyword>
<evidence type="ECO:0000256" key="4">
    <source>
        <dbReference type="ARBA" id="ARBA00023163"/>
    </source>
</evidence>
<keyword evidence="4" id="KW-0804">Transcription</keyword>
<evidence type="ECO:0000313" key="7">
    <source>
        <dbReference type="EMBL" id="HJB41717.1"/>
    </source>
</evidence>
<dbReference type="Pfam" id="PF04545">
    <property type="entry name" value="Sigma70_r4"/>
    <property type="match status" value="1"/>
</dbReference>
<dbReference type="Gene3D" id="1.10.10.10">
    <property type="entry name" value="Winged helix-like DNA-binding domain superfamily/Winged helix DNA-binding domain"/>
    <property type="match status" value="2"/>
</dbReference>
<dbReference type="GO" id="GO:0003677">
    <property type="term" value="F:DNA binding"/>
    <property type="evidence" value="ECO:0007669"/>
    <property type="project" value="UniProtKB-KW"/>
</dbReference>
<feature type="domain" description="RNA polymerase sigma-70 region 2" evidence="5">
    <location>
        <begin position="24"/>
        <end position="91"/>
    </location>
</feature>
<dbReference type="GO" id="GO:0016987">
    <property type="term" value="F:sigma factor activity"/>
    <property type="evidence" value="ECO:0007669"/>
    <property type="project" value="UniProtKB-KW"/>
</dbReference>
<gene>
    <name evidence="7" type="ORF">H9945_04390</name>
</gene>
<evidence type="ECO:0000259" key="6">
    <source>
        <dbReference type="Pfam" id="PF04545"/>
    </source>
</evidence>
<dbReference type="EMBL" id="DWYG01000065">
    <property type="protein sequence ID" value="HJB41717.1"/>
    <property type="molecule type" value="Genomic_DNA"/>
</dbReference>
<sequence length="238" mass="26403">MAVSTPATAANITQLFTQLPRAEFIQRNLGLARSCAGRFSGRGIEYEDLYAAGCLGLVKACDGFDPARGVCFSTYAVPVILGEIKKLFRDGGAVKVSRSVKELGLKVNAERERRLKQNGVEPTVGQLAQTLGVTPEQVAVAIHAAMPVVSLTPADEEDGRREWDIPVDSPEERLAERIGLREVLDRLPEEDRTLIRLRFFGGRTQSETARFLHTTQVQISRRERKILQRMRMELLGEG</sequence>
<dbReference type="SUPFAM" id="SSF88659">
    <property type="entry name" value="Sigma3 and sigma4 domains of RNA polymerase sigma factors"/>
    <property type="match status" value="2"/>
</dbReference>
<dbReference type="PRINTS" id="PR00046">
    <property type="entry name" value="SIGMA70FCT"/>
</dbReference>
<dbReference type="Pfam" id="PF04542">
    <property type="entry name" value="Sigma70_r2"/>
    <property type="match status" value="1"/>
</dbReference>
<keyword evidence="3" id="KW-0238">DNA-binding</keyword>
<dbReference type="InterPro" id="IPR007630">
    <property type="entry name" value="RNA_pol_sigma70_r4"/>
</dbReference>
<evidence type="ECO:0000313" key="8">
    <source>
        <dbReference type="Proteomes" id="UP000886803"/>
    </source>
</evidence>
<dbReference type="SUPFAM" id="SSF88946">
    <property type="entry name" value="Sigma2 domain of RNA polymerase sigma factors"/>
    <property type="match status" value="1"/>
</dbReference>
<evidence type="ECO:0000256" key="1">
    <source>
        <dbReference type="ARBA" id="ARBA00023015"/>
    </source>
</evidence>
<dbReference type="InterPro" id="IPR013324">
    <property type="entry name" value="RNA_pol_sigma_r3/r4-like"/>
</dbReference>
<dbReference type="CDD" id="cd06171">
    <property type="entry name" value="Sigma70_r4"/>
    <property type="match status" value="1"/>
</dbReference>
<comment type="caution">
    <text evidence="7">The sequence shown here is derived from an EMBL/GenBank/DDBJ whole genome shotgun (WGS) entry which is preliminary data.</text>
</comment>